<evidence type="ECO:0000259" key="1">
    <source>
        <dbReference type="Pfam" id="PF13456"/>
    </source>
</evidence>
<protein>
    <recommendedName>
        <fullName evidence="1">RNase H type-1 domain-containing protein</fullName>
    </recommendedName>
</protein>
<sequence length="133" mass="14919">MILRDHVGNIIFSSCRYLFSCNDVLETEIMGIREGLSLALQWSNLPIDVESDNLEGVKMILTGDMNRSKYAFLIEEIKASLIERNSCITHVVRSKNNASHFLANFGRSQCRTVVWLGSGPDELLDIAGRDCNP</sequence>
<dbReference type="GO" id="GO:0004523">
    <property type="term" value="F:RNA-DNA hybrid ribonuclease activity"/>
    <property type="evidence" value="ECO:0007669"/>
    <property type="project" value="InterPro"/>
</dbReference>
<evidence type="ECO:0000313" key="3">
    <source>
        <dbReference type="Proteomes" id="UP000015106"/>
    </source>
</evidence>
<evidence type="ECO:0000313" key="2">
    <source>
        <dbReference type="EnsemblPlants" id="TuG1812G0600001950.01.T01.cds336927"/>
    </source>
</evidence>
<dbReference type="EnsemblPlants" id="TuG1812G0600001950.01.T01">
    <property type="protein sequence ID" value="TuG1812G0600001950.01.T01.cds336927"/>
    <property type="gene ID" value="TuG1812G0600001950.01"/>
</dbReference>
<dbReference type="InterPro" id="IPR053151">
    <property type="entry name" value="RNase_H-like"/>
</dbReference>
<accession>A0A8R7UR16</accession>
<dbReference type="GO" id="GO:0003676">
    <property type="term" value="F:nucleic acid binding"/>
    <property type="evidence" value="ECO:0007669"/>
    <property type="project" value="InterPro"/>
</dbReference>
<keyword evidence="3" id="KW-1185">Reference proteome</keyword>
<feature type="domain" description="RNase H type-1" evidence="1">
    <location>
        <begin position="1"/>
        <end position="105"/>
    </location>
</feature>
<dbReference type="PANTHER" id="PTHR47723">
    <property type="entry name" value="OS05G0353850 PROTEIN"/>
    <property type="match status" value="1"/>
</dbReference>
<organism evidence="2 3">
    <name type="scientific">Triticum urartu</name>
    <name type="common">Red wild einkorn</name>
    <name type="synonym">Crithodium urartu</name>
    <dbReference type="NCBI Taxonomy" id="4572"/>
    <lineage>
        <taxon>Eukaryota</taxon>
        <taxon>Viridiplantae</taxon>
        <taxon>Streptophyta</taxon>
        <taxon>Embryophyta</taxon>
        <taxon>Tracheophyta</taxon>
        <taxon>Spermatophyta</taxon>
        <taxon>Magnoliopsida</taxon>
        <taxon>Liliopsida</taxon>
        <taxon>Poales</taxon>
        <taxon>Poaceae</taxon>
        <taxon>BOP clade</taxon>
        <taxon>Pooideae</taxon>
        <taxon>Triticodae</taxon>
        <taxon>Triticeae</taxon>
        <taxon>Triticinae</taxon>
        <taxon>Triticum</taxon>
    </lineage>
</organism>
<dbReference type="PANTHER" id="PTHR47723:SF24">
    <property type="entry name" value="RNASE H TYPE-1 DOMAIN-CONTAINING PROTEIN"/>
    <property type="match status" value="1"/>
</dbReference>
<reference evidence="2" key="3">
    <citation type="submission" date="2022-06" db="UniProtKB">
        <authorList>
            <consortium name="EnsemblPlants"/>
        </authorList>
    </citation>
    <scope>IDENTIFICATION</scope>
</reference>
<dbReference type="SUPFAM" id="SSF53098">
    <property type="entry name" value="Ribonuclease H-like"/>
    <property type="match status" value="1"/>
</dbReference>
<dbReference type="InterPro" id="IPR002156">
    <property type="entry name" value="RNaseH_domain"/>
</dbReference>
<reference evidence="2" key="2">
    <citation type="submission" date="2018-03" db="EMBL/GenBank/DDBJ databases">
        <title>The Triticum urartu genome reveals the dynamic nature of wheat genome evolution.</title>
        <authorList>
            <person name="Ling H."/>
            <person name="Ma B."/>
            <person name="Shi X."/>
            <person name="Liu H."/>
            <person name="Dong L."/>
            <person name="Sun H."/>
            <person name="Cao Y."/>
            <person name="Gao Q."/>
            <person name="Zheng S."/>
            <person name="Li Y."/>
            <person name="Yu Y."/>
            <person name="Du H."/>
            <person name="Qi M."/>
            <person name="Li Y."/>
            <person name="Yu H."/>
            <person name="Cui Y."/>
            <person name="Wang N."/>
            <person name="Chen C."/>
            <person name="Wu H."/>
            <person name="Zhao Y."/>
            <person name="Zhang J."/>
            <person name="Li Y."/>
            <person name="Zhou W."/>
            <person name="Zhang B."/>
            <person name="Hu W."/>
            <person name="Eijk M."/>
            <person name="Tang J."/>
            <person name="Witsenboer H."/>
            <person name="Zhao S."/>
            <person name="Li Z."/>
            <person name="Zhang A."/>
            <person name="Wang D."/>
            <person name="Liang C."/>
        </authorList>
    </citation>
    <scope>NUCLEOTIDE SEQUENCE [LARGE SCALE GENOMIC DNA]</scope>
    <source>
        <strain evidence="2">cv. G1812</strain>
    </source>
</reference>
<dbReference type="CDD" id="cd06222">
    <property type="entry name" value="RNase_H_like"/>
    <property type="match status" value="1"/>
</dbReference>
<proteinExistence type="predicted"/>
<dbReference type="Proteomes" id="UP000015106">
    <property type="component" value="Chromosome 6"/>
</dbReference>
<dbReference type="InterPro" id="IPR044730">
    <property type="entry name" value="RNase_H-like_dom_plant"/>
</dbReference>
<reference evidence="3" key="1">
    <citation type="journal article" date="2013" name="Nature">
        <title>Draft genome of the wheat A-genome progenitor Triticum urartu.</title>
        <authorList>
            <person name="Ling H.Q."/>
            <person name="Zhao S."/>
            <person name="Liu D."/>
            <person name="Wang J."/>
            <person name="Sun H."/>
            <person name="Zhang C."/>
            <person name="Fan H."/>
            <person name="Li D."/>
            <person name="Dong L."/>
            <person name="Tao Y."/>
            <person name="Gao C."/>
            <person name="Wu H."/>
            <person name="Li Y."/>
            <person name="Cui Y."/>
            <person name="Guo X."/>
            <person name="Zheng S."/>
            <person name="Wang B."/>
            <person name="Yu K."/>
            <person name="Liang Q."/>
            <person name="Yang W."/>
            <person name="Lou X."/>
            <person name="Chen J."/>
            <person name="Feng M."/>
            <person name="Jian J."/>
            <person name="Zhang X."/>
            <person name="Luo G."/>
            <person name="Jiang Y."/>
            <person name="Liu J."/>
            <person name="Wang Z."/>
            <person name="Sha Y."/>
            <person name="Zhang B."/>
            <person name="Wu H."/>
            <person name="Tang D."/>
            <person name="Shen Q."/>
            <person name="Xue P."/>
            <person name="Zou S."/>
            <person name="Wang X."/>
            <person name="Liu X."/>
            <person name="Wang F."/>
            <person name="Yang Y."/>
            <person name="An X."/>
            <person name="Dong Z."/>
            <person name="Zhang K."/>
            <person name="Zhang X."/>
            <person name="Luo M.C."/>
            <person name="Dvorak J."/>
            <person name="Tong Y."/>
            <person name="Wang J."/>
            <person name="Yang H."/>
            <person name="Li Z."/>
            <person name="Wang D."/>
            <person name="Zhang A."/>
            <person name="Wang J."/>
        </authorList>
    </citation>
    <scope>NUCLEOTIDE SEQUENCE</scope>
    <source>
        <strain evidence="3">cv. G1812</strain>
    </source>
</reference>
<dbReference type="AlphaFoldDB" id="A0A8R7UR16"/>
<dbReference type="Pfam" id="PF13456">
    <property type="entry name" value="RVT_3"/>
    <property type="match status" value="1"/>
</dbReference>
<dbReference type="Gramene" id="TuG1812G0600001950.01.T01">
    <property type="protein sequence ID" value="TuG1812G0600001950.01.T01.cds336927"/>
    <property type="gene ID" value="TuG1812G0600001950.01"/>
</dbReference>
<dbReference type="InterPro" id="IPR012337">
    <property type="entry name" value="RNaseH-like_sf"/>
</dbReference>
<name>A0A8R7UR16_TRIUA</name>